<dbReference type="EMBL" id="CAICTM010001918">
    <property type="protein sequence ID" value="CAB9526975.1"/>
    <property type="molecule type" value="Genomic_DNA"/>
</dbReference>
<dbReference type="Proteomes" id="UP001153069">
    <property type="component" value="Unassembled WGS sequence"/>
</dbReference>
<evidence type="ECO:0000313" key="2">
    <source>
        <dbReference type="EMBL" id="CAB9526975.1"/>
    </source>
</evidence>
<feature type="compositionally biased region" description="Basic residues" evidence="1">
    <location>
        <begin position="434"/>
        <end position="446"/>
    </location>
</feature>
<evidence type="ECO:0000313" key="3">
    <source>
        <dbReference type="Proteomes" id="UP001153069"/>
    </source>
</evidence>
<keyword evidence="3" id="KW-1185">Reference proteome</keyword>
<feature type="compositionally biased region" description="Basic residues" evidence="1">
    <location>
        <begin position="354"/>
        <end position="369"/>
    </location>
</feature>
<name>A0A9N8HW56_9STRA</name>
<gene>
    <name evidence="2" type="ORF">SEMRO_1920_G305500.1</name>
</gene>
<reference evidence="2" key="1">
    <citation type="submission" date="2020-06" db="EMBL/GenBank/DDBJ databases">
        <authorList>
            <consortium name="Plant Systems Biology data submission"/>
        </authorList>
    </citation>
    <scope>NUCLEOTIDE SEQUENCE</scope>
    <source>
        <strain evidence="2">D6</strain>
    </source>
</reference>
<comment type="caution">
    <text evidence="2">The sequence shown here is derived from an EMBL/GenBank/DDBJ whole genome shotgun (WGS) entry which is preliminary data.</text>
</comment>
<protein>
    <submittedName>
        <fullName evidence="2">Uncharacterized protein</fullName>
    </submittedName>
</protein>
<dbReference type="AlphaFoldDB" id="A0A9N8HW56"/>
<proteinExistence type="predicted"/>
<sequence length="476" mass="54055">MIYQHNWQKAADLQHEDFASDRKQVRKNSYNSDASDDKQSLLPFSSCHSTAGMQVASDEDSIASFGAGQMGHVAPTDHAMFNKYSLHKSQSLLWVLEFQAALRIQGFFRRAAAWYKLETSRLQVEKMDVLRRQKEELETIQLLLDMEKQKARMELREDEEGKSVSTPDDSSKTFAWSYFASLKNHRNELRLGTKGYLELKRQIDSLTLQNKQFEGLVELGKRAMVKAKTEVAKAGAQLQKETAKKEKVQDCIVKVVNLLRASNDDRLAKKVLGSAREVLPNKLEEALQSIDETRPVKNGKPRSATLLGKAANDAAKEAHSSVRKSTRSRRSSDTTLVTTAKAKELKCEMDWEKRRRVSMNKKPMRRQRSKSCSSMPKLHRSKTAESQSKRNILRRQNSRSCSNVNGDANEDPAPLLSLIESAYSGATTKESQPRRKSLRRQRRQAKAKQGGRALGGKEANRILMSMRLLKMIQPRF</sequence>
<evidence type="ECO:0000256" key="1">
    <source>
        <dbReference type="SAM" id="MobiDB-lite"/>
    </source>
</evidence>
<feature type="region of interest" description="Disordered" evidence="1">
    <location>
        <begin position="351"/>
        <end position="458"/>
    </location>
</feature>
<feature type="region of interest" description="Disordered" evidence="1">
    <location>
        <begin position="308"/>
        <end position="339"/>
    </location>
</feature>
<accession>A0A9N8HW56</accession>
<organism evidence="2 3">
    <name type="scientific">Seminavis robusta</name>
    <dbReference type="NCBI Taxonomy" id="568900"/>
    <lineage>
        <taxon>Eukaryota</taxon>
        <taxon>Sar</taxon>
        <taxon>Stramenopiles</taxon>
        <taxon>Ochrophyta</taxon>
        <taxon>Bacillariophyta</taxon>
        <taxon>Bacillariophyceae</taxon>
        <taxon>Bacillariophycidae</taxon>
        <taxon>Naviculales</taxon>
        <taxon>Naviculaceae</taxon>
        <taxon>Seminavis</taxon>
    </lineage>
</organism>